<dbReference type="RefSeq" id="WP_073616401.1">
    <property type="nucleotide sequence ID" value="NZ_FRFE01000041.1"/>
</dbReference>
<protein>
    <submittedName>
        <fullName evidence="3">Transposase</fullName>
    </submittedName>
</protein>
<evidence type="ECO:0000313" key="3">
    <source>
        <dbReference type="EMBL" id="SHO52793.1"/>
    </source>
</evidence>
<feature type="domain" description="Tc1-like transposase DDE" evidence="1">
    <location>
        <begin position="174"/>
        <end position="318"/>
    </location>
</feature>
<dbReference type="Gene3D" id="3.30.420.10">
    <property type="entry name" value="Ribonuclease H-like superfamily/Ribonuclease H"/>
    <property type="match status" value="1"/>
</dbReference>
<evidence type="ECO:0000259" key="2">
    <source>
        <dbReference type="Pfam" id="PF13592"/>
    </source>
</evidence>
<dbReference type="AlphaFoldDB" id="A0A1M7YJJ5"/>
<keyword evidence="4" id="KW-1185">Reference proteome</keyword>
<dbReference type="SUPFAM" id="SSF46689">
    <property type="entry name" value="Homeodomain-like"/>
    <property type="match status" value="1"/>
</dbReference>
<sequence>MENTDSRSLSSEIQQHNRNLAINLFKKGVERKEIAKIIGIHYGVACRWIRAWEKGDRKAKAIQLGKRGRNKGDNCLLSADQERCLKRLLVEKNPKQLKLPFALWTRKAIQSVVYQMWRVRMAIRTVGDYLKRWGFTPQKPIRKAYEQSPKAVQEWLDVTYPKIKSRAAAEKAEIYWGDETGVRNDCQHSRGYAPRGKTPVVAINAKRFSLNMISAINNKGLLRFMMYESTMTARVLLKFMKRLIKDADRKVFLVLDNLKVHHAILVRRWLEKDKNKEKIEVFYLPSYSPELNPDEYLNCDLKSGIRRAAPSRSSEDLKKTVSSHMRMLQKKSERVAKYFEHPSIRYAA</sequence>
<gene>
    <name evidence="3" type="ORF">SAMN02745220_04765</name>
</gene>
<dbReference type="InterPro" id="IPR038717">
    <property type="entry name" value="Tc1-like_DDE_dom"/>
</dbReference>
<accession>A0A1M7YJJ5</accession>
<name>A0A1M7YJJ5_9BACT</name>
<dbReference type="InterPro" id="IPR036397">
    <property type="entry name" value="RNaseH_sf"/>
</dbReference>
<dbReference type="EMBL" id="FRFE01000041">
    <property type="protein sequence ID" value="SHO52793.1"/>
    <property type="molecule type" value="Genomic_DNA"/>
</dbReference>
<dbReference type="Pfam" id="PF13592">
    <property type="entry name" value="HTH_33"/>
    <property type="match status" value="1"/>
</dbReference>
<dbReference type="OrthoDB" id="5504200at2"/>
<dbReference type="Pfam" id="PF13384">
    <property type="entry name" value="HTH_23"/>
    <property type="match status" value="1"/>
</dbReference>
<dbReference type="Proteomes" id="UP000184603">
    <property type="component" value="Unassembled WGS sequence"/>
</dbReference>
<dbReference type="GO" id="GO:0003676">
    <property type="term" value="F:nucleic acid binding"/>
    <property type="evidence" value="ECO:0007669"/>
    <property type="project" value="InterPro"/>
</dbReference>
<dbReference type="InterPro" id="IPR025959">
    <property type="entry name" value="Winged_HTH_dom"/>
</dbReference>
<reference evidence="3 4" key="1">
    <citation type="submission" date="2016-12" db="EMBL/GenBank/DDBJ databases">
        <authorList>
            <person name="Song W.-J."/>
            <person name="Kurnit D.M."/>
        </authorList>
    </citation>
    <scope>NUCLEOTIDE SEQUENCE [LARGE SCALE GENOMIC DNA]</scope>
    <source>
        <strain evidence="3 4">DSM 18488</strain>
    </source>
</reference>
<dbReference type="InterPro" id="IPR047655">
    <property type="entry name" value="Transpos_IS630-like"/>
</dbReference>
<dbReference type="PANTHER" id="PTHR46564">
    <property type="entry name" value="TRANSPOSASE"/>
    <property type="match status" value="1"/>
</dbReference>
<evidence type="ECO:0000259" key="1">
    <source>
        <dbReference type="Pfam" id="PF13358"/>
    </source>
</evidence>
<dbReference type="InterPro" id="IPR009057">
    <property type="entry name" value="Homeodomain-like_sf"/>
</dbReference>
<dbReference type="PANTHER" id="PTHR46564:SF1">
    <property type="entry name" value="TRANSPOSASE"/>
    <property type="match status" value="1"/>
</dbReference>
<dbReference type="Pfam" id="PF13358">
    <property type="entry name" value="DDE_3"/>
    <property type="match status" value="1"/>
</dbReference>
<proteinExistence type="predicted"/>
<dbReference type="STRING" id="1121416.SAMN02745220_04765"/>
<dbReference type="NCBIfam" id="NF033545">
    <property type="entry name" value="transpos_IS630"/>
    <property type="match status" value="1"/>
</dbReference>
<feature type="domain" description="Winged helix-turn helix" evidence="2">
    <location>
        <begin position="101"/>
        <end position="157"/>
    </location>
</feature>
<evidence type="ECO:0000313" key="4">
    <source>
        <dbReference type="Proteomes" id="UP000184603"/>
    </source>
</evidence>
<organism evidence="3 4">
    <name type="scientific">Desulfopila aestuarii DSM 18488</name>
    <dbReference type="NCBI Taxonomy" id="1121416"/>
    <lineage>
        <taxon>Bacteria</taxon>
        <taxon>Pseudomonadati</taxon>
        <taxon>Thermodesulfobacteriota</taxon>
        <taxon>Desulfobulbia</taxon>
        <taxon>Desulfobulbales</taxon>
        <taxon>Desulfocapsaceae</taxon>
        <taxon>Desulfopila</taxon>
    </lineage>
</organism>